<evidence type="ECO:0000256" key="6">
    <source>
        <dbReference type="ARBA" id="ARBA00022989"/>
    </source>
</evidence>
<dbReference type="RefSeq" id="WP_154149772.1">
    <property type="nucleotide sequence ID" value="NZ_SZWE01000001.1"/>
</dbReference>
<organism evidence="10 11">
    <name type="scientific">Roseovarius bejariae</name>
    <dbReference type="NCBI Taxonomy" id="2576383"/>
    <lineage>
        <taxon>Bacteria</taxon>
        <taxon>Pseudomonadati</taxon>
        <taxon>Pseudomonadota</taxon>
        <taxon>Alphaproteobacteria</taxon>
        <taxon>Rhodobacterales</taxon>
        <taxon>Roseobacteraceae</taxon>
        <taxon>Roseovarius</taxon>
    </lineage>
</organism>
<feature type="transmembrane region" description="Helical" evidence="8">
    <location>
        <begin position="135"/>
        <end position="152"/>
    </location>
</feature>
<evidence type="ECO:0000256" key="2">
    <source>
        <dbReference type="ARBA" id="ARBA00022475"/>
    </source>
</evidence>
<dbReference type="EMBL" id="SZWE01000001">
    <property type="protein sequence ID" value="MRU14920.1"/>
    <property type="molecule type" value="Genomic_DNA"/>
</dbReference>
<keyword evidence="2" id="KW-1003">Cell membrane</keyword>
<evidence type="ECO:0000313" key="10">
    <source>
        <dbReference type="EMBL" id="MRU14920.1"/>
    </source>
</evidence>
<feature type="transmembrane region" description="Helical" evidence="8">
    <location>
        <begin position="360"/>
        <end position="382"/>
    </location>
</feature>
<keyword evidence="3" id="KW-0328">Glycosyltransferase</keyword>
<evidence type="ECO:0000256" key="1">
    <source>
        <dbReference type="ARBA" id="ARBA00004651"/>
    </source>
</evidence>
<dbReference type="OrthoDB" id="9810951at2"/>
<feature type="transmembrane region" description="Helical" evidence="8">
    <location>
        <begin position="205"/>
        <end position="226"/>
    </location>
</feature>
<dbReference type="InterPro" id="IPR050297">
    <property type="entry name" value="LipidA_mod_glycosyltrf_83"/>
</dbReference>
<evidence type="ECO:0000256" key="3">
    <source>
        <dbReference type="ARBA" id="ARBA00022676"/>
    </source>
</evidence>
<evidence type="ECO:0000256" key="5">
    <source>
        <dbReference type="ARBA" id="ARBA00022692"/>
    </source>
</evidence>
<evidence type="ECO:0000256" key="4">
    <source>
        <dbReference type="ARBA" id="ARBA00022679"/>
    </source>
</evidence>
<dbReference type="GO" id="GO:0010041">
    <property type="term" value="P:response to iron(III) ion"/>
    <property type="evidence" value="ECO:0007669"/>
    <property type="project" value="TreeGrafter"/>
</dbReference>
<keyword evidence="6 8" id="KW-1133">Transmembrane helix</keyword>
<dbReference type="PANTHER" id="PTHR33908">
    <property type="entry name" value="MANNOSYLTRANSFERASE YKCB-RELATED"/>
    <property type="match status" value="1"/>
</dbReference>
<dbReference type="AlphaFoldDB" id="A0A844CW78"/>
<evidence type="ECO:0000259" key="9">
    <source>
        <dbReference type="Pfam" id="PF13231"/>
    </source>
</evidence>
<dbReference type="GO" id="GO:0005886">
    <property type="term" value="C:plasma membrane"/>
    <property type="evidence" value="ECO:0007669"/>
    <property type="project" value="UniProtKB-SubCell"/>
</dbReference>
<accession>A0A844CW78</accession>
<dbReference type="GO" id="GO:0016763">
    <property type="term" value="F:pentosyltransferase activity"/>
    <property type="evidence" value="ECO:0007669"/>
    <property type="project" value="TreeGrafter"/>
</dbReference>
<gene>
    <name evidence="10" type="ORF">FDP25_05685</name>
</gene>
<feature type="transmembrane region" description="Helical" evidence="8">
    <location>
        <begin position="164"/>
        <end position="185"/>
    </location>
</feature>
<evidence type="ECO:0000256" key="7">
    <source>
        <dbReference type="ARBA" id="ARBA00023136"/>
    </source>
</evidence>
<keyword evidence="4 10" id="KW-0808">Transferase</keyword>
<evidence type="ECO:0000256" key="8">
    <source>
        <dbReference type="SAM" id="Phobius"/>
    </source>
</evidence>
<dbReference type="PANTHER" id="PTHR33908:SF3">
    <property type="entry name" value="UNDECAPRENYL PHOSPHATE-ALPHA-4-AMINO-4-DEOXY-L-ARABINOSE ARABINOSYL TRANSFERASE"/>
    <property type="match status" value="1"/>
</dbReference>
<feature type="transmembrane region" description="Helical" evidence="8">
    <location>
        <begin position="331"/>
        <end position="354"/>
    </location>
</feature>
<reference evidence="10 11" key="1">
    <citation type="submission" date="2019-05" db="EMBL/GenBank/DDBJ databases">
        <title>Roseovarius bejariae sp. nov., a moderately halophylic bacterium isolated from a saline soil in Rambla Salada (Murcia).</title>
        <authorList>
            <person name="Castro D.J."/>
            <person name="Gomez-Altuve A."/>
            <person name="Reina J.C."/>
            <person name="Rodriguez M."/>
            <person name="Sampedro I."/>
            <person name="Llamas I."/>
            <person name="Martinez-Checa F."/>
        </authorList>
    </citation>
    <scope>NUCLEOTIDE SEQUENCE [LARGE SCALE GENOMIC DNA]</scope>
    <source>
        <strain evidence="10 11">A21</strain>
    </source>
</reference>
<feature type="transmembrane region" description="Helical" evidence="8">
    <location>
        <begin position="7"/>
        <end position="28"/>
    </location>
</feature>
<keyword evidence="7 8" id="KW-0472">Membrane</keyword>
<proteinExistence type="predicted"/>
<feature type="domain" description="Glycosyltransferase RgtA/B/C/D-like" evidence="9">
    <location>
        <begin position="60"/>
        <end position="215"/>
    </location>
</feature>
<keyword evidence="5 8" id="KW-0812">Transmembrane</keyword>
<comment type="subcellular location">
    <subcellularLocation>
        <location evidence="1">Cell membrane</location>
        <topology evidence="1">Multi-pass membrane protein</topology>
    </subcellularLocation>
</comment>
<dbReference type="Pfam" id="PF13231">
    <property type="entry name" value="PMT_2"/>
    <property type="match status" value="1"/>
</dbReference>
<feature type="transmembrane region" description="Helical" evidence="8">
    <location>
        <begin position="287"/>
        <end position="310"/>
    </location>
</feature>
<comment type="caution">
    <text evidence="10">The sequence shown here is derived from an EMBL/GenBank/DDBJ whole genome shotgun (WGS) entry which is preliminary data.</text>
</comment>
<feature type="transmembrane region" description="Helical" evidence="8">
    <location>
        <begin position="110"/>
        <end position="129"/>
    </location>
</feature>
<protein>
    <submittedName>
        <fullName evidence="10">Phospholipid carrier-dependent glycosyltransferase</fullName>
    </submittedName>
</protein>
<name>A0A844CW78_9RHOB</name>
<dbReference type="Proteomes" id="UP000564704">
    <property type="component" value="Unassembled WGS sequence"/>
</dbReference>
<feature type="transmembrane region" description="Helical" evidence="8">
    <location>
        <begin position="254"/>
        <end position="275"/>
    </location>
</feature>
<sequence length="503" mass="55268">MMPRPDRFYILVGFTLLMVSGVLLRPMMPIDETRYLSVAWEMRLGDHWLVPFKNGTPYDHKPPLLFWLMNLVWLPGVSETAARLVAPAFSVATLWATGRVSDAMGLGRDTGTAAMLILTTGAAFLFYGGETGFDTMLALSVVLAVWQLWRIAQDQTFKTGQWALFGAALALGVMSKGPVVFVHVLPPLAGLWLWAPRTPRVVPGVAVALAACIGLVGLWLLPALVLGGADYREAVLWTQTAGRTVSSFAHAHPVWYYLPLLPVLLFPWGWLPGFWKRLPLDAPERLLWIATLGPLLIFSLISGKQLHYLVPQLPWIAILLARRWPDRIRHGWIPASILIVLAIAFCLLAFGVAGDEAALLLTWPIAITVAIPLLAVAGVIALRPGLTMLAGPAAITALHLCYTLGPAGDIMSPARLAQRLAPADGHIAMISSVYHADFHFAGRLQHPFKLLTTPEDIERFAKSDPKGVILGQPERAPMPSWPPAETIYYRNENWALWSTKDKP</sequence>
<keyword evidence="11" id="KW-1185">Reference proteome</keyword>
<dbReference type="InterPro" id="IPR038731">
    <property type="entry name" value="RgtA/B/C-like"/>
</dbReference>
<evidence type="ECO:0000313" key="11">
    <source>
        <dbReference type="Proteomes" id="UP000564704"/>
    </source>
</evidence>
<dbReference type="GO" id="GO:0009103">
    <property type="term" value="P:lipopolysaccharide biosynthetic process"/>
    <property type="evidence" value="ECO:0007669"/>
    <property type="project" value="TreeGrafter"/>
</dbReference>